<name>A0A9D1A5X9_9FIRM</name>
<dbReference type="AlphaFoldDB" id="A0A9D1A5X9"/>
<sequence>MESMLGAFLSGSAAAALISGLFSLLQGRLQRGKRRSATEQALIDGMKFVLLDVIAQRAVRYLQAGEAELHDKQLLRQMHQVYHTGLGGNGDLDTLMERVDQLPVRLEGFGERGET</sequence>
<keyword evidence="1" id="KW-0472">Membrane</keyword>
<evidence type="ECO:0000313" key="3">
    <source>
        <dbReference type="Proteomes" id="UP000824258"/>
    </source>
</evidence>
<feature type="transmembrane region" description="Helical" evidence="1">
    <location>
        <begin position="6"/>
        <end position="25"/>
    </location>
</feature>
<proteinExistence type="predicted"/>
<keyword evidence="1" id="KW-0812">Transmembrane</keyword>
<reference evidence="2" key="1">
    <citation type="submission" date="2020-10" db="EMBL/GenBank/DDBJ databases">
        <authorList>
            <person name="Gilroy R."/>
        </authorList>
    </citation>
    <scope>NUCLEOTIDE SEQUENCE</scope>
    <source>
        <strain evidence="2">ChiHjej9B8-7071</strain>
    </source>
</reference>
<dbReference type="Proteomes" id="UP000824258">
    <property type="component" value="Unassembled WGS sequence"/>
</dbReference>
<protein>
    <recommendedName>
        <fullName evidence="4">Holin</fullName>
    </recommendedName>
</protein>
<accession>A0A9D1A5X9</accession>
<evidence type="ECO:0000313" key="2">
    <source>
        <dbReference type="EMBL" id="HIR08881.1"/>
    </source>
</evidence>
<evidence type="ECO:0000256" key="1">
    <source>
        <dbReference type="SAM" id="Phobius"/>
    </source>
</evidence>
<organism evidence="2 3">
    <name type="scientific">Candidatus Avoscillospira stercoripullorum</name>
    <dbReference type="NCBI Taxonomy" id="2840709"/>
    <lineage>
        <taxon>Bacteria</taxon>
        <taxon>Bacillati</taxon>
        <taxon>Bacillota</taxon>
        <taxon>Clostridia</taxon>
        <taxon>Eubacteriales</taxon>
        <taxon>Oscillospiraceae</taxon>
        <taxon>Oscillospiraceae incertae sedis</taxon>
        <taxon>Candidatus Avoscillospira</taxon>
    </lineage>
</organism>
<reference evidence="2" key="2">
    <citation type="journal article" date="2021" name="PeerJ">
        <title>Extensive microbial diversity within the chicken gut microbiome revealed by metagenomics and culture.</title>
        <authorList>
            <person name="Gilroy R."/>
            <person name="Ravi A."/>
            <person name="Getino M."/>
            <person name="Pursley I."/>
            <person name="Horton D.L."/>
            <person name="Alikhan N.F."/>
            <person name="Baker D."/>
            <person name="Gharbi K."/>
            <person name="Hall N."/>
            <person name="Watson M."/>
            <person name="Adriaenssens E.M."/>
            <person name="Foster-Nyarko E."/>
            <person name="Jarju S."/>
            <person name="Secka A."/>
            <person name="Antonio M."/>
            <person name="Oren A."/>
            <person name="Chaudhuri R.R."/>
            <person name="La Ragione R."/>
            <person name="Hildebrand F."/>
            <person name="Pallen M.J."/>
        </authorList>
    </citation>
    <scope>NUCLEOTIDE SEQUENCE</scope>
    <source>
        <strain evidence="2">ChiHjej9B8-7071</strain>
    </source>
</reference>
<gene>
    <name evidence="2" type="ORF">IAA70_00595</name>
</gene>
<evidence type="ECO:0008006" key="4">
    <source>
        <dbReference type="Google" id="ProtNLM"/>
    </source>
</evidence>
<dbReference type="EMBL" id="DVGD01000015">
    <property type="protein sequence ID" value="HIR08881.1"/>
    <property type="molecule type" value="Genomic_DNA"/>
</dbReference>
<keyword evidence="1" id="KW-1133">Transmembrane helix</keyword>
<comment type="caution">
    <text evidence="2">The sequence shown here is derived from an EMBL/GenBank/DDBJ whole genome shotgun (WGS) entry which is preliminary data.</text>
</comment>